<evidence type="ECO:0000256" key="1">
    <source>
        <dbReference type="SAM" id="MobiDB-lite"/>
    </source>
</evidence>
<accession>A0A2L2Y536</accession>
<reference evidence="2" key="1">
    <citation type="journal article" date="2016" name="Mol. Ecol. Resour.">
        <title>Evaluation of the impact of RNA preservation methods of spiders for de novo transcriptome assembly.</title>
        <authorList>
            <person name="Kono N."/>
            <person name="Nakamura H."/>
            <person name="Ito Y."/>
            <person name="Tomita M."/>
            <person name="Arakawa K."/>
        </authorList>
    </citation>
    <scope>NUCLEOTIDE SEQUENCE</scope>
    <source>
        <tissue evidence="2">Whole body</tissue>
    </source>
</reference>
<protein>
    <submittedName>
        <fullName evidence="2">Uncharacterized protein</fullName>
    </submittedName>
</protein>
<feature type="compositionally biased region" description="Polar residues" evidence="1">
    <location>
        <begin position="40"/>
        <end position="53"/>
    </location>
</feature>
<name>A0A2L2Y536_PARTP</name>
<feature type="region of interest" description="Disordered" evidence="1">
    <location>
        <begin position="37"/>
        <end position="84"/>
    </location>
</feature>
<proteinExistence type="evidence at transcript level"/>
<evidence type="ECO:0000313" key="2">
    <source>
        <dbReference type="EMBL" id="LAA03296.1"/>
    </source>
</evidence>
<dbReference type="EMBL" id="IAAA01000793">
    <property type="protein sequence ID" value="LAA03296.1"/>
    <property type="molecule type" value="mRNA"/>
</dbReference>
<organism evidence="2">
    <name type="scientific">Parasteatoda tepidariorum</name>
    <name type="common">Common house spider</name>
    <name type="synonym">Achaearanea tepidariorum</name>
    <dbReference type="NCBI Taxonomy" id="114398"/>
    <lineage>
        <taxon>Eukaryota</taxon>
        <taxon>Metazoa</taxon>
        <taxon>Ecdysozoa</taxon>
        <taxon>Arthropoda</taxon>
        <taxon>Chelicerata</taxon>
        <taxon>Arachnida</taxon>
        <taxon>Araneae</taxon>
        <taxon>Araneomorphae</taxon>
        <taxon>Entelegynae</taxon>
        <taxon>Araneoidea</taxon>
        <taxon>Theridiidae</taxon>
        <taxon>Parasteatoda</taxon>
    </lineage>
</organism>
<feature type="compositionally biased region" description="Basic and acidic residues" evidence="1">
    <location>
        <begin position="57"/>
        <end position="68"/>
    </location>
</feature>
<sequence>MGCQPFSIHGRYPITARCGSFCLLRFRPGPVRSALDDLVTPNSSGSTISTSCLMRTPDQHRRAEDRTPNLKTSNSLDLQAAGLQDHATGPGLGCWMS</sequence>
<dbReference type="AlphaFoldDB" id="A0A2L2Y536"/>